<name>A0ABZ1FNI1_9ACTN</name>
<evidence type="ECO:0000256" key="1">
    <source>
        <dbReference type="SAM" id="MobiDB-lite"/>
    </source>
</evidence>
<keyword evidence="3" id="KW-1185">Reference proteome</keyword>
<accession>A0ABZ1FNI1</accession>
<evidence type="ECO:0008006" key="4">
    <source>
        <dbReference type="Google" id="ProtNLM"/>
    </source>
</evidence>
<sequence length="80" mass="8299">MFGQQRPSRPRFVQATAPLPEPEIDAVVFDVLGTLVDESAGIRAGIRALDPPASSDRSDLYADGPADPAGRLGTAHGLSG</sequence>
<dbReference type="Proteomes" id="UP001344251">
    <property type="component" value="Chromosome"/>
</dbReference>
<proteinExistence type="predicted"/>
<reference evidence="2 3" key="1">
    <citation type="submission" date="2022-10" db="EMBL/GenBank/DDBJ databases">
        <title>The complete genomes of actinobacterial strains from the NBC collection.</title>
        <authorList>
            <person name="Joergensen T.S."/>
            <person name="Alvarez Arevalo M."/>
            <person name="Sterndorff E.B."/>
            <person name="Faurdal D."/>
            <person name="Vuksanovic O."/>
            <person name="Mourched A.-S."/>
            <person name="Charusanti P."/>
            <person name="Shaw S."/>
            <person name="Blin K."/>
            <person name="Weber T."/>
        </authorList>
    </citation>
    <scope>NUCLEOTIDE SEQUENCE [LARGE SCALE GENOMIC DNA]</scope>
    <source>
        <strain evidence="2 3">NBC 01774</strain>
    </source>
</reference>
<gene>
    <name evidence="2" type="ORF">OG863_30910</name>
</gene>
<dbReference type="EMBL" id="CP109106">
    <property type="protein sequence ID" value="WSB72007.1"/>
    <property type="molecule type" value="Genomic_DNA"/>
</dbReference>
<feature type="region of interest" description="Disordered" evidence="1">
    <location>
        <begin position="43"/>
        <end position="80"/>
    </location>
</feature>
<dbReference type="RefSeq" id="WP_326621687.1">
    <property type="nucleotide sequence ID" value="NZ_CP109106.1"/>
</dbReference>
<organism evidence="2 3">
    <name type="scientific">Streptomyces decoyicus</name>
    <dbReference type="NCBI Taxonomy" id="249567"/>
    <lineage>
        <taxon>Bacteria</taxon>
        <taxon>Bacillati</taxon>
        <taxon>Actinomycetota</taxon>
        <taxon>Actinomycetes</taxon>
        <taxon>Kitasatosporales</taxon>
        <taxon>Streptomycetaceae</taxon>
        <taxon>Streptomyces</taxon>
    </lineage>
</organism>
<protein>
    <recommendedName>
        <fullName evidence="4">Haloacid dehalogenase</fullName>
    </recommendedName>
</protein>
<evidence type="ECO:0000313" key="2">
    <source>
        <dbReference type="EMBL" id="WSB72007.1"/>
    </source>
</evidence>
<evidence type="ECO:0000313" key="3">
    <source>
        <dbReference type="Proteomes" id="UP001344251"/>
    </source>
</evidence>